<evidence type="ECO:0000313" key="1">
    <source>
        <dbReference type="EMBL" id="TFV48050.1"/>
    </source>
</evidence>
<name>A0A4Y9LYW3_9BRAD</name>
<accession>A0A4Y9LYW3</accession>
<evidence type="ECO:0000313" key="2">
    <source>
        <dbReference type="Proteomes" id="UP000297966"/>
    </source>
</evidence>
<gene>
    <name evidence="1" type="ORF">E4K65_14635</name>
</gene>
<dbReference type="EMBL" id="SPQT01000006">
    <property type="protein sequence ID" value="TFV48050.1"/>
    <property type="molecule type" value="Genomic_DNA"/>
</dbReference>
<dbReference type="AlphaFoldDB" id="A0A4Y9LYW3"/>
<protein>
    <submittedName>
        <fullName evidence="1">Uncharacterized protein</fullName>
    </submittedName>
</protein>
<reference evidence="1 2" key="1">
    <citation type="submission" date="2019-03" db="EMBL/GenBank/DDBJ databases">
        <title>Bradyrhizobium diversity isolated from nodules of Chamaecrista fasciculata.</title>
        <authorList>
            <person name="Klepa M.S."/>
            <person name="Urquiaga M.O."/>
            <person name="Hungria M."/>
            <person name="Delamuta J.R."/>
        </authorList>
    </citation>
    <scope>NUCLEOTIDE SEQUENCE [LARGE SCALE GENOMIC DNA]</scope>
    <source>
        <strain evidence="1 2">CNPSo 3448</strain>
    </source>
</reference>
<organism evidence="1 2">
    <name type="scientific">Bradyrhizobium niftali</name>
    <dbReference type="NCBI Taxonomy" id="2560055"/>
    <lineage>
        <taxon>Bacteria</taxon>
        <taxon>Pseudomonadati</taxon>
        <taxon>Pseudomonadota</taxon>
        <taxon>Alphaproteobacteria</taxon>
        <taxon>Hyphomicrobiales</taxon>
        <taxon>Nitrobacteraceae</taxon>
        <taxon>Bradyrhizobium</taxon>
    </lineage>
</organism>
<sequence length="179" mass="19456">MNDLFFARPVARSLEEAIASWEALDLPIDDEELLNNLAGVAPGFPEAFATRQARDAALGQFGPYVDFVPASWSQMAAVGWAVSSIAIGHAVGDAAYSRVAPQILDAVAEQLRTRADVEVIIHRTTYHVIRNEQGLVRVVGAYVLFNAGSHDGQNDLVRTMRHLDLADELNSRLCTAVAQ</sequence>
<dbReference type="Proteomes" id="UP000297966">
    <property type="component" value="Unassembled WGS sequence"/>
</dbReference>
<dbReference type="OrthoDB" id="9978589at2"/>
<comment type="caution">
    <text evidence="1">The sequence shown here is derived from an EMBL/GenBank/DDBJ whole genome shotgun (WGS) entry which is preliminary data.</text>
</comment>
<proteinExistence type="predicted"/>
<dbReference type="RefSeq" id="WP_135174765.1">
    <property type="nucleotide sequence ID" value="NZ_SPQT01000006.1"/>
</dbReference>
<keyword evidence="2" id="KW-1185">Reference proteome</keyword>